<dbReference type="GO" id="GO:0016787">
    <property type="term" value="F:hydrolase activity"/>
    <property type="evidence" value="ECO:0007669"/>
    <property type="project" value="UniProtKB-KW"/>
</dbReference>
<dbReference type="RefSeq" id="WP_177325227.1">
    <property type="nucleotide sequence ID" value="NZ_CP069262.1"/>
</dbReference>
<evidence type="ECO:0000313" key="4">
    <source>
        <dbReference type="Proteomes" id="UP000626180"/>
    </source>
</evidence>
<feature type="domain" description="Serine aminopeptidase S33" evidence="2">
    <location>
        <begin position="78"/>
        <end position="280"/>
    </location>
</feature>
<dbReference type="PANTHER" id="PTHR43265">
    <property type="entry name" value="ESTERASE ESTD"/>
    <property type="match status" value="1"/>
</dbReference>
<feature type="chain" id="PRO_5045755140" evidence="1">
    <location>
        <begin position="20"/>
        <end position="321"/>
    </location>
</feature>
<protein>
    <submittedName>
        <fullName evidence="3">Alpha/beta fold hydrolase</fullName>
    </submittedName>
</protein>
<evidence type="ECO:0000313" key="3">
    <source>
        <dbReference type="EMBL" id="MBF8640558.1"/>
    </source>
</evidence>
<name>A0ABS0FJS0_PSELU</name>
<evidence type="ECO:0000256" key="1">
    <source>
        <dbReference type="SAM" id="SignalP"/>
    </source>
</evidence>
<dbReference type="Gene3D" id="3.40.50.1820">
    <property type="entry name" value="alpha/beta hydrolase"/>
    <property type="match status" value="1"/>
</dbReference>
<dbReference type="EMBL" id="JADMCD010000003">
    <property type="protein sequence ID" value="MBF8640558.1"/>
    <property type="molecule type" value="Genomic_DNA"/>
</dbReference>
<dbReference type="Pfam" id="PF12146">
    <property type="entry name" value="Hydrolase_4"/>
    <property type="match status" value="1"/>
</dbReference>
<gene>
    <name evidence="3" type="ORF">IRZ65_07680</name>
</gene>
<dbReference type="SUPFAM" id="SSF53474">
    <property type="entry name" value="alpha/beta-Hydrolases"/>
    <property type="match status" value="1"/>
</dbReference>
<dbReference type="PANTHER" id="PTHR43265:SF1">
    <property type="entry name" value="ESTERASE ESTD"/>
    <property type="match status" value="1"/>
</dbReference>
<keyword evidence="3" id="KW-0378">Hydrolase</keyword>
<comment type="caution">
    <text evidence="3">The sequence shown here is derived from an EMBL/GenBank/DDBJ whole genome shotgun (WGS) entry which is preliminary data.</text>
</comment>
<organism evidence="3 4">
    <name type="scientific">Pseudomonas luteola</name>
    <dbReference type="NCBI Taxonomy" id="47886"/>
    <lineage>
        <taxon>Bacteria</taxon>
        <taxon>Pseudomonadati</taxon>
        <taxon>Pseudomonadota</taxon>
        <taxon>Gammaproteobacteria</taxon>
        <taxon>Pseudomonadales</taxon>
        <taxon>Pseudomonadaceae</taxon>
        <taxon>Pseudomonas</taxon>
    </lineage>
</organism>
<dbReference type="Proteomes" id="UP000626180">
    <property type="component" value="Unassembled WGS sequence"/>
</dbReference>
<evidence type="ECO:0000259" key="2">
    <source>
        <dbReference type="Pfam" id="PF12146"/>
    </source>
</evidence>
<reference evidence="3 4" key="1">
    <citation type="submission" date="2020-10" db="EMBL/GenBank/DDBJ databases">
        <title>Genome sequences of Pseudomonas isolates.</title>
        <authorList>
            <person name="Wessels L."/>
            <person name="Reich F."/>
            <person name="Hammerl J."/>
        </authorList>
    </citation>
    <scope>NUCLEOTIDE SEQUENCE [LARGE SCALE GENOMIC DNA]</scope>
    <source>
        <strain evidence="3 4">20-MO00624-0</strain>
    </source>
</reference>
<sequence>MMSRLLVLLCCLLTLPAFAARGPILYHPINLETANGTLYGSLVMPESHKPQPVALIIAGSGPTDRDGNNPMARNFALKRLAEALAENGIASVRYDKRGVAQSTPAAPREEDLSVPRYVADIVAWSKKLHSDPRFTKLILIGHSEGALMASLAANDAGADALITLSGSGRPIDDVLREQLATKLSPPLLASAQWIMDQLDKGQMQLQVPEPLMVLFRPSVQPYLITLFRENPAQAFAQVKAPALIIQGKHDIQVDIKDAEALKRARPEAELALIPGMNHMLRITPANVEAQLSTYNNPDLPLAGELVERMTVFIQEKVSSSR</sequence>
<dbReference type="InterPro" id="IPR022742">
    <property type="entry name" value="Hydrolase_4"/>
</dbReference>
<accession>A0ABS0FJS0</accession>
<proteinExistence type="predicted"/>
<feature type="signal peptide" evidence="1">
    <location>
        <begin position="1"/>
        <end position="19"/>
    </location>
</feature>
<dbReference type="InterPro" id="IPR053145">
    <property type="entry name" value="AB_hydrolase_Est10"/>
</dbReference>
<keyword evidence="4" id="KW-1185">Reference proteome</keyword>
<keyword evidence="1" id="KW-0732">Signal</keyword>
<dbReference type="InterPro" id="IPR029058">
    <property type="entry name" value="AB_hydrolase_fold"/>
</dbReference>